<proteinExistence type="predicted"/>
<organism evidence="2 3">
    <name type="scientific">Theileria equi strain WA</name>
    <dbReference type="NCBI Taxonomy" id="1537102"/>
    <lineage>
        <taxon>Eukaryota</taxon>
        <taxon>Sar</taxon>
        <taxon>Alveolata</taxon>
        <taxon>Apicomplexa</taxon>
        <taxon>Aconoidasida</taxon>
        <taxon>Piroplasmida</taxon>
        <taxon>Theileriidae</taxon>
        <taxon>Theileria</taxon>
    </lineage>
</organism>
<feature type="chain" id="PRO_5003939908" evidence="1">
    <location>
        <begin position="30"/>
        <end position="278"/>
    </location>
</feature>
<feature type="signal peptide" evidence="1">
    <location>
        <begin position="1"/>
        <end position="29"/>
    </location>
</feature>
<keyword evidence="3" id="KW-1185">Reference proteome</keyword>
<reference evidence="2 3" key="1">
    <citation type="journal article" date="2012" name="BMC Genomics">
        <title>Comparative genomic analysis and phylogenetic position of Theileria equi.</title>
        <authorList>
            <person name="Kappmeyer L.S."/>
            <person name="Thiagarajan M."/>
            <person name="Herndon D.R."/>
            <person name="Ramsay J.D."/>
            <person name="Caler E."/>
            <person name="Djikeng A."/>
            <person name="Gillespie J.J."/>
            <person name="Lau A.O."/>
            <person name="Roalson E.H."/>
            <person name="Silva J.C."/>
            <person name="Silva M.G."/>
            <person name="Suarez C.E."/>
            <person name="Ueti M.W."/>
            <person name="Nene V.M."/>
            <person name="Mealey R.H."/>
            <person name="Knowles D.P."/>
            <person name="Brayton K.A."/>
        </authorList>
    </citation>
    <scope>NUCLEOTIDE SEQUENCE [LARGE SCALE GENOMIC DNA]</scope>
    <source>
        <strain evidence="2 3">WA</strain>
    </source>
</reference>
<sequence length="278" mass="31566">MNVLLKVQLLLTTILSLILLQPLFQGTNATPTGNKILLNVDISAKPGYYIRNFPSTEFPRGIYYSARVGNRCQHAIGNVFDGPELIIPGDPNSITRSVLVVPREDGTKYVKVLTKYAGGPTRPVVNVLEFLRFPTNLHYVQIQRVHLDLDILDFNHNQMINAELLVNWQKHDEDVANGRAPMGIPENLETIPMKFTVQEDMQDHFTIGVVKYNGRIVESRTDGLMSRQVTWEGGVRRPRIIILSRYVDNTEIKGRYEFSGTSGWSISHSNKKYLNLFL</sequence>
<dbReference type="GeneID" id="15804856"/>
<protein>
    <submittedName>
        <fullName evidence="2">Signal peptide-containing protein</fullName>
    </submittedName>
</protein>
<dbReference type="KEGG" id="beq:BEWA_000900"/>
<dbReference type="Proteomes" id="UP000031512">
    <property type="component" value="Chromosome 3"/>
</dbReference>
<evidence type="ECO:0000256" key="1">
    <source>
        <dbReference type="SAM" id="SignalP"/>
    </source>
</evidence>
<dbReference type="AlphaFoldDB" id="L0AYP3"/>
<dbReference type="VEuPathDB" id="PiroplasmaDB:BEWA_000900"/>
<evidence type="ECO:0000313" key="2">
    <source>
        <dbReference type="EMBL" id="AFZ80685.1"/>
    </source>
</evidence>
<name>L0AYP3_THEEQ</name>
<keyword evidence="1" id="KW-0732">Signal</keyword>
<dbReference type="RefSeq" id="XP_004830351.1">
    <property type="nucleotide sequence ID" value="XM_004830294.1"/>
</dbReference>
<gene>
    <name evidence="2" type="ORF">BEWA_000900</name>
</gene>
<accession>L0AYP3</accession>
<dbReference type="EMBL" id="CP001670">
    <property type="protein sequence ID" value="AFZ80685.1"/>
    <property type="molecule type" value="Genomic_DNA"/>
</dbReference>
<evidence type="ECO:0000313" key="3">
    <source>
        <dbReference type="Proteomes" id="UP000031512"/>
    </source>
</evidence>
<dbReference type="eggNOG" id="ENOG502QX9F">
    <property type="taxonomic scope" value="Eukaryota"/>
</dbReference>